<dbReference type="FunFam" id="2.60.40.150:FF:000076">
    <property type="entry name" value="multiple C2 and transmembrane domain-containing protein 2 isoform X1"/>
    <property type="match status" value="1"/>
</dbReference>
<evidence type="ECO:0000256" key="6">
    <source>
        <dbReference type="ARBA" id="ARBA00022737"/>
    </source>
</evidence>
<dbReference type="PRINTS" id="PR00360">
    <property type="entry name" value="C2DOMAIN"/>
</dbReference>
<comment type="caution">
    <text evidence="12">The sequence shown here is derived from an EMBL/GenBank/DDBJ whole genome shotgun (WGS) entry which is preliminary data.</text>
</comment>
<feature type="region of interest" description="Disordered" evidence="10">
    <location>
        <begin position="152"/>
        <end position="183"/>
    </location>
</feature>
<keyword evidence="8" id="KW-1133">Transmembrane helix</keyword>
<protein>
    <recommendedName>
        <fullName evidence="11">C2 domain-containing protein</fullName>
    </recommendedName>
</protein>
<feature type="domain" description="C2" evidence="11">
    <location>
        <begin position="173"/>
        <end position="289"/>
    </location>
</feature>
<dbReference type="SUPFAM" id="SSF49562">
    <property type="entry name" value="C2 domain (Calcium/lipid-binding domain, CaLB)"/>
    <property type="match status" value="1"/>
</dbReference>
<evidence type="ECO:0000313" key="13">
    <source>
        <dbReference type="Proteomes" id="UP000829720"/>
    </source>
</evidence>
<dbReference type="OrthoDB" id="5973539at2759"/>
<keyword evidence="13" id="KW-1185">Reference proteome</keyword>
<comment type="cofactor">
    <cofactor evidence="1">
        <name>Ca(2+)</name>
        <dbReference type="ChEBI" id="CHEBI:29108"/>
    </cofactor>
</comment>
<dbReference type="PANTHER" id="PTHR45911">
    <property type="entry name" value="C2 DOMAIN-CONTAINING PROTEIN"/>
    <property type="match status" value="1"/>
</dbReference>
<feature type="region of interest" description="Disordered" evidence="10">
    <location>
        <begin position="1"/>
        <end position="97"/>
    </location>
</feature>
<feature type="compositionally biased region" description="Polar residues" evidence="10">
    <location>
        <begin position="45"/>
        <end position="59"/>
    </location>
</feature>
<comment type="subcellular location">
    <subcellularLocation>
        <location evidence="2">Membrane</location>
        <topology evidence="2">Multi-pass membrane protein</topology>
    </subcellularLocation>
</comment>
<dbReference type="InterPro" id="IPR035892">
    <property type="entry name" value="C2_domain_sf"/>
</dbReference>
<gene>
    <name evidence="12" type="ORF">AGOR_G00163030</name>
</gene>
<dbReference type="PANTHER" id="PTHR45911:SF2">
    <property type="entry name" value="MULTIPLE C2 AND TRANSMEMBRANE DOMAIN-CONTAINING PROTEIN 2"/>
    <property type="match status" value="1"/>
</dbReference>
<evidence type="ECO:0000256" key="3">
    <source>
        <dbReference type="ARBA" id="ARBA00007923"/>
    </source>
</evidence>
<reference evidence="12" key="1">
    <citation type="submission" date="2021-01" db="EMBL/GenBank/DDBJ databases">
        <authorList>
            <person name="Zahm M."/>
            <person name="Roques C."/>
            <person name="Cabau C."/>
            <person name="Klopp C."/>
            <person name="Donnadieu C."/>
            <person name="Jouanno E."/>
            <person name="Lampietro C."/>
            <person name="Louis A."/>
            <person name="Herpin A."/>
            <person name="Echchiki A."/>
            <person name="Berthelot C."/>
            <person name="Parey E."/>
            <person name="Roest-Crollius H."/>
            <person name="Braasch I."/>
            <person name="Postlethwait J."/>
            <person name="Bobe J."/>
            <person name="Montfort J."/>
            <person name="Bouchez O."/>
            <person name="Begum T."/>
            <person name="Mejri S."/>
            <person name="Adams A."/>
            <person name="Chen W.-J."/>
            <person name="Guiguen Y."/>
        </authorList>
    </citation>
    <scope>NUCLEOTIDE SEQUENCE</scope>
    <source>
        <tissue evidence="12">Blood</tissue>
    </source>
</reference>
<proteinExistence type="inferred from homology"/>
<evidence type="ECO:0000259" key="11">
    <source>
        <dbReference type="PROSITE" id="PS50004"/>
    </source>
</evidence>
<dbReference type="GO" id="GO:0030672">
    <property type="term" value="C:synaptic vesicle membrane"/>
    <property type="evidence" value="ECO:0007669"/>
    <property type="project" value="TreeGrafter"/>
</dbReference>
<dbReference type="Proteomes" id="UP000829720">
    <property type="component" value="Unassembled WGS sequence"/>
</dbReference>
<keyword evidence="5" id="KW-0479">Metal-binding</keyword>
<keyword evidence="7" id="KW-0106">Calcium</keyword>
<dbReference type="EMBL" id="JAERUA010000015">
    <property type="protein sequence ID" value="KAI1889453.1"/>
    <property type="molecule type" value="Genomic_DNA"/>
</dbReference>
<organism evidence="12 13">
    <name type="scientific">Albula goreensis</name>
    <dbReference type="NCBI Taxonomy" id="1534307"/>
    <lineage>
        <taxon>Eukaryota</taxon>
        <taxon>Metazoa</taxon>
        <taxon>Chordata</taxon>
        <taxon>Craniata</taxon>
        <taxon>Vertebrata</taxon>
        <taxon>Euteleostomi</taxon>
        <taxon>Actinopterygii</taxon>
        <taxon>Neopterygii</taxon>
        <taxon>Teleostei</taxon>
        <taxon>Albuliformes</taxon>
        <taxon>Albulidae</taxon>
        <taxon>Albula</taxon>
    </lineage>
</organism>
<name>A0A8T3CW20_9TELE</name>
<evidence type="ECO:0000256" key="4">
    <source>
        <dbReference type="ARBA" id="ARBA00022692"/>
    </source>
</evidence>
<sequence>MEQQKSSVWGNLRQKAKPLFQSVRRSKKSSDKPEVRKRGLLDNRLSASVPNISRTQRVSASPACVGTSSPSRLLTRTRPLTAPPHRDPALPISGSASSDRLRELGVDVTDGGSAERLGDGDGCADSAETGVEDDQPNCADCTWDIPTVRISEDTSEYGDCNDQDPNSAQDMGETSALEPQSSVSQPQRSFYLLTITLREGRNLVIRDRCGTSDPYVKFKLDGKTIYKSKVVYKNLNPSWNESFSIPLRSLEQKLQLRVYDRDLTKDDFMGSSSVVLTDLELDKTCEMVLALDDPNSLEEDMGVVLIDIGLSLRDGESRHLVRTAWHLWGP</sequence>
<dbReference type="GO" id="GO:0046928">
    <property type="term" value="P:regulation of neurotransmitter secretion"/>
    <property type="evidence" value="ECO:0007669"/>
    <property type="project" value="TreeGrafter"/>
</dbReference>
<dbReference type="InterPro" id="IPR000008">
    <property type="entry name" value="C2_dom"/>
</dbReference>
<evidence type="ECO:0000256" key="8">
    <source>
        <dbReference type="ARBA" id="ARBA00022989"/>
    </source>
</evidence>
<dbReference type="Gene3D" id="2.60.40.150">
    <property type="entry name" value="C2 domain"/>
    <property type="match status" value="1"/>
</dbReference>
<comment type="similarity">
    <text evidence="3">Belongs to the MCTP family.</text>
</comment>
<feature type="compositionally biased region" description="Acidic residues" evidence="10">
    <location>
        <begin position="153"/>
        <end position="162"/>
    </location>
</feature>
<feature type="region of interest" description="Disordered" evidence="10">
    <location>
        <begin position="110"/>
        <end position="131"/>
    </location>
</feature>
<dbReference type="CDD" id="cd04042">
    <property type="entry name" value="C2A_MCTP_PRT"/>
    <property type="match status" value="1"/>
</dbReference>
<dbReference type="PROSITE" id="PS50004">
    <property type="entry name" value="C2"/>
    <property type="match status" value="1"/>
</dbReference>
<keyword evidence="9" id="KW-0472">Membrane</keyword>
<evidence type="ECO:0000256" key="5">
    <source>
        <dbReference type="ARBA" id="ARBA00022723"/>
    </source>
</evidence>
<dbReference type="Pfam" id="PF00168">
    <property type="entry name" value="C2"/>
    <property type="match status" value="1"/>
</dbReference>
<evidence type="ECO:0000256" key="10">
    <source>
        <dbReference type="SAM" id="MobiDB-lite"/>
    </source>
</evidence>
<accession>A0A8T3CW20</accession>
<evidence type="ECO:0000256" key="7">
    <source>
        <dbReference type="ARBA" id="ARBA00022837"/>
    </source>
</evidence>
<keyword evidence="4" id="KW-0812">Transmembrane</keyword>
<dbReference type="AlphaFoldDB" id="A0A8T3CW20"/>
<evidence type="ECO:0000256" key="9">
    <source>
        <dbReference type="ARBA" id="ARBA00023136"/>
    </source>
</evidence>
<dbReference type="GO" id="GO:0005509">
    <property type="term" value="F:calcium ion binding"/>
    <property type="evidence" value="ECO:0007669"/>
    <property type="project" value="UniProtKB-ARBA"/>
</dbReference>
<evidence type="ECO:0000256" key="2">
    <source>
        <dbReference type="ARBA" id="ARBA00004141"/>
    </source>
</evidence>
<dbReference type="SMART" id="SM00239">
    <property type="entry name" value="C2"/>
    <property type="match status" value="1"/>
</dbReference>
<evidence type="ECO:0000313" key="12">
    <source>
        <dbReference type="EMBL" id="KAI1889453.1"/>
    </source>
</evidence>
<keyword evidence="6" id="KW-0677">Repeat</keyword>
<evidence type="ECO:0000256" key="1">
    <source>
        <dbReference type="ARBA" id="ARBA00001913"/>
    </source>
</evidence>
<feature type="compositionally biased region" description="Basic and acidic residues" evidence="10">
    <location>
        <begin position="28"/>
        <end position="41"/>
    </location>
</feature>